<dbReference type="RefSeq" id="XP_038046779.1">
    <property type="nucleotide sequence ID" value="XM_038190851.1"/>
</dbReference>
<feature type="region of interest" description="Disordered" evidence="10">
    <location>
        <begin position="335"/>
        <end position="362"/>
    </location>
</feature>
<dbReference type="GO" id="GO:0005886">
    <property type="term" value="C:plasma membrane"/>
    <property type="evidence" value="ECO:0007669"/>
    <property type="project" value="UniProtKB-SubCell"/>
</dbReference>
<evidence type="ECO:0000256" key="1">
    <source>
        <dbReference type="ARBA" id="ARBA00004651"/>
    </source>
</evidence>
<evidence type="ECO:0000313" key="14">
    <source>
        <dbReference type="Proteomes" id="UP000887568"/>
    </source>
</evidence>
<proteinExistence type="predicted"/>
<keyword evidence="14" id="KW-1185">Reference proteome</keyword>
<feature type="transmembrane region" description="Helical" evidence="11">
    <location>
        <begin position="12"/>
        <end position="33"/>
    </location>
</feature>
<feature type="transmembrane region" description="Helical" evidence="11">
    <location>
        <begin position="45"/>
        <end position="64"/>
    </location>
</feature>
<dbReference type="GeneID" id="119720986"/>
<evidence type="ECO:0000256" key="6">
    <source>
        <dbReference type="ARBA" id="ARBA00023136"/>
    </source>
</evidence>
<evidence type="ECO:0000256" key="4">
    <source>
        <dbReference type="ARBA" id="ARBA00022989"/>
    </source>
</evidence>
<dbReference type="SUPFAM" id="SSF81321">
    <property type="entry name" value="Family A G protein-coupled receptor-like"/>
    <property type="match status" value="1"/>
</dbReference>
<dbReference type="PRINTS" id="PR00237">
    <property type="entry name" value="GPCRRHODOPSN"/>
</dbReference>
<evidence type="ECO:0000313" key="13">
    <source>
        <dbReference type="EnsemblMetazoa" id="XP_038046779.1"/>
    </source>
</evidence>
<dbReference type="AlphaFoldDB" id="A0A913Z4U1"/>
<dbReference type="GO" id="GO:0004930">
    <property type="term" value="F:G protein-coupled receptor activity"/>
    <property type="evidence" value="ECO:0007669"/>
    <property type="project" value="UniProtKB-KW"/>
</dbReference>
<keyword evidence="2" id="KW-1003">Cell membrane</keyword>
<dbReference type="OMA" id="QSICWIP"/>
<feature type="region of interest" description="Disordered" evidence="10">
    <location>
        <begin position="219"/>
        <end position="250"/>
    </location>
</feature>
<dbReference type="PANTHER" id="PTHR24246:SF27">
    <property type="entry name" value="ADENOSINE RECEPTOR, ISOFORM A"/>
    <property type="match status" value="1"/>
</dbReference>
<evidence type="ECO:0000256" key="5">
    <source>
        <dbReference type="ARBA" id="ARBA00023040"/>
    </source>
</evidence>
<evidence type="ECO:0000256" key="11">
    <source>
        <dbReference type="SAM" id="Phobius"/>
    </source>
</evidence>
<feature type="transmembrane region" description="Helical" evidence="11">
    <location>
        <begin position="180"/>
        <end position="202"/>
    </location>
</feature>
<evidence type="ECO:0000256" key="10">
    <source>
        <dbReference type="SAM" id="MobiDB-lite"/>
    </source>
</evidence>
<dbReference type="EnsemblMetazoa" id="XM_038190851.1">
    <property type="protein sequence ID" value="XP_038046779.1"/>
    <property type="gene ID" value="LOC119720986"/>
</dbReference>
<evidence type="ECO:0000256" key="7">
    <source>
        <dbReference type="ARBA" id="ARBA00023170"/>
    </source>
</evidence>
<evidence type="ECO:0000259" key="12">
    <source>
        <dbReference type="PROSITE" id="PS50262"/>
    </source>
</evidence>
<feature type="transmembrane region" description="Helical" evidence="11">
    <location>
        <begin position="122"/>
        <end position="144"/>
    </location>
</feature>
<feature type="transmembrane region" description="Helical" evidence="11">
    <location>
        <begin position="288"/>
        <end position="308"/>
    </location>
</feature>
<feature type="transmembrane region" description="Helical" evidence="11">
    <location>
        <begin position="256"/>
        <end position="276"/>
    </location>
</feature>
<dbReference type="PANTHER" id="PTHR24246">
    <property type="entry name" value="OLFACTORY RECEPTOR AND ADENOSINE RECEPTOR"/>
    <property type="match status" value="1"/>
</dbReference>
<comment type="subcellular location">
    <subcellularLocation>
        <location evidence="1">Cell membrane</location>
        <topology evidence="1">Multi-pass membrane protein</topology>
    </subcellularLocation>
</comment>
<organism evidence="13 14">
    <name type="scientific">Patiria miniata</name>
    <name type="common">Bat star</name>
    <name type="synonym">Asterina miniata</name>
    <dbReference type="NCBI Taxonomy" id="46514"/>
    <lineage>
        <taxon>Eukaryota</taxon>
        <taxon>Metazoa</taxon>
        <taxon>Echinodermata</taxon>
        <taxon>Eleutherozoa</taxon>
        <taxon>Asterozoa</taxon>
        <taxon>Asteroidea</taxon>
        <taxon>Valvatacea</taxon>
        <taxon>Valvatida</taxon>
        <taxon>Asterinidae</taxon>
        <taxon>Patiria</taxon>
    </lineage>
</organism>
<feature type="domain" description="G-protein coupled receptors family 1 profile" evidence="12">
    <location>
        <begin position="25"/>
        <end position="309"/>
    </location>
</feature>
<dbReference type="OrthoDB" id="10011262at2759"/>
<keyword evidence="9" id="KW-0807">Transducer</keyword>
<dbReference type="PROSITE" id="PS50262">
    <property type="entry name" value="G_PROTEIN_RECEP_F1_2"/>
    <property type="match status" value="1"/>
</dbReference>
<keyword evidence="8" id="KW-0325">Glycoprotein</keyword>
<keyword evidence="7" id="KW-0675">Receptor</keyword>
<evidence type="ECO:0000256" key="8">
    <source>
        <dbReference type="ARBA" id="ARBA00023180"/>
    </source>
</evidence>
<sequence length="362" mass="39590">MIGAASELVLSVFLVVLLTGTALVANGCIFAAYCRNTNLRTVDNYLFMFLSSANVVVGLCYPLQCLVDLGILNYRAACLPLACVLLVVGFLIAWTIVGLTVERYLNILHPFAARTILTEKRVLCIVCFILFYAAVTGAVVPLVITSAKSNISPEVAANGTASGLNECRLANLVPSRNYRYFYLANRVVAIPLFFGIYLRIFLVARRHVRAIGVQVPAPASQDGPSNYQNGTGNAAGGTGNTQRPERHSKAGWRRQIRLTLLVFAIALYQSICWIPQTLLLIQHQSPPSIYYTLTHFVTFSTSATYPIIYGLGNRDFRKALTNLFGCSNRLNRPRGGEMVSMSPEGRGGSRRTVCTIPDNGEP</sequence>
<dbReference type="InterPro" id="IPR017452">
    <property type="entry name" value="GPCR_Rhodpsn_7TM"/>
</dbReference>
<evidence type="ECO:0000256" key="3">
    <source>
        <dbReference type="ARBA" id="ARBA00022692"/>
    </source>
</evidence>
<dbReference type="Proteomes" id="UP000887568">
    <property type="component" value="Unplaced"/>
</dbReference>
<feature type="transmembrane region" description="Helical" evidence="11">
    <location>
        <begin position="79"/>
        <end position="101"/>
    </location>
</feature>
<dbReference type="InterPro" id="IPR000276">
    <property type="entry name" value="GPCR_Rhodpsn"/>
</dbReference>
<protein>
    <recommendedName>
        <fullName evidence="12">G-protein coupled receptors family 1 profile domain-containing protein</fullName>
    </recommendedName>
</protein>
<dbReference type="Gene3D" id="1.20.1070.10">
    <property type="entry name" value="Rhodopsin 7-helix transmembrane proteins"/>
    <property type="match status" value="1"/>
</dbReference>
<name>A0A913Z4U1_PATMI</name>
<keyword evidence="6 11" id="KW-0472">Membrane</keyword>
<reference evidence="13" key="1">
    <citation type="submission" date="2022-11" db="UniProtKB">
        <authorList>
            <consortium name="EnsemblMetazoa"/>
        </authorList>
    </citation>
    <scope>IDENTIFICATION</scope>
</reference>
<accession>A0A913Z4U1</accession>
<evidence type="ECO:0000256" key="2">
    <source>
        <dbReference type="ARBA" id="ARBA00022475"/>
    </source>
</evidence>
<keyword evidence="4 11" id="KW-1133">Transmembrane helix</keyword>
<keyword evidence="3 11" id="KW-0812">Transmembrane</keyword>
<keyword evidence="5" id="KW-0297">G-protein coupled receptor</keyword>
<evidence type="ECO:0000256" key="9">
    <source>
        <dbReference type="ARBA" id="ARBA00023224"/>
    </source>
</evidence>
<dbReference type="Pfam" id="PF00001">
    <property type="entry name" value="7tm_1"/>
    <property type="match status" value="1"/>
</dbReference>